<reference evidence="1 2" key="1">
    <citation type="journal article" date="2015" name="Genome Announc.">
        <title>Expanding the biotechnology potential of lactobacilli through comparative genomics of 213 strains and associated genera.</title>
        <authorList>
            <person name="Sun Z."/>
            <person name="Harris H.M."/>
            <person name="McCann A."/>
            <person name="Guo C."/>
            <person name="Argimon S."/>
            <person name="Zhang W."/>
            <person name="Yang X."/>
            <person name="Jeffery I.B."/>
            <person name="Cooney J.C."/>
            <person name="Kagawa T.F."/>
            <person name="Liu W."/>
            <person name="Song Y."/>
            <person name="Salvetti E."/>
            <person name="Wrobel A."/>
            <person name="Rasinkangas P."/>
            <person name="Parkhill J."/>
            <person name="Rea M.C."/>
            <person name="O'Sullivan O."/>
            <person name="Ritari J."/>
            <person name="Douillard F.P."/>
            <person name="Paul Ross R."/>
            <person name="Yang R."/>
            <person name="Briner A.E."/>
            <person name="Felis G.E."/>
            <person name="de Vos W.M."/>
            <person name="Barrangou R."/>
            <person name="Klaenhammer T.R."/>
            <person name="Caufield P.W."/>
            <person name="Cui Y."/>
            <person name="Zhang H."/>
            <person name="O'Toole P.W."/>
        </authorList>
    </citation>
    <scope>NUCLEOTIDE SEQUENCE [LARGE SCALE GENOMIC DNA]</scope>
    <source>
        <strain evidence="1 2">DSM 19971</strain>
    </source>
</reference>
<dbReference type="EMBL" id="AZEG01000043">
    <property type="protein sequence ID" value="KRL33924.1"/>
    <property type="molecule type" value="Genomic_DNA"/>
</dbReference>
<evidence type="ECO:0000313" key="2">
    <source>
        <dbReference type="Proteomes" id="UP000051155"/>
    </source>
</evidence>
<sequence length="61" mass="7137">MSNHWKVTIKASAKGDLKKILKSPLCKSFEEIKMYWKLTHTNQYSHLKNELHLLLVTILEG</sequence>
<organism evidence="1 2">
    <name type="scientific">Liquorilactobacillus uvarum DSM 19971</name>
    <dbReference type="NCBI Taxonomy" id="1423812"/>
    <lineage>
        <taxon>Bacteria</taxon>
        <taxon>Bacillati</taxon>
        <taxon>Bacillota</taxon>
        <taxon>Bacilli</taxon>
        <taxon>Lactobacillales</taxon>
        <taxon>Lactobacillaceae</taxon>
        <taxon>Liquorilactobacillus</taxon>
    </lineage>
</organism>
<dbReference type="PATRIC" id="fig|1423812.3.peg.1912"/>
<protein>
    <submittedName>
        <fullName evidence="1">Uncharacterized protein</fullName>
    </submittedName>
</protein>
<dbReference type="AlphaFoldDB" id="A0A0R1PUJ8"/>
<dbReference type="STRING" id="1423812.FD20_GL001796"/>
<gene>
    <name evidence="1" type="ORF">FD20_GL001796</name>
</gene>
<evidence type="ECO:0000313" key="1">
    <source>
        <dbReference type="EMBL" id="KRL33924.1"/>
    </source>
</evidence>
<dbReference type="Proteomes" id="UP000051155">
    <property type="component" value="Unassembled WGS sequence"/>
</dbReference>
<keyword evidence="2" id="KW-1185">Reference proteome</keyword>
<comment type="caution">
    <text evidence="1">The sequence shown here is derived from an EMBL/GenBank/DDBJ whole genome shotgun (WGS) entry which is preliminary data.</text>
</comment>
<proteinExistence type="predicted"/>
<accession>A0A0R1PUJ8</accession>
<name>A0A0R1PUJ8_9LACO</name>
<dbReference type="RefSeq" id="WP_235807778.1">
    <property type="nucleotide sequence ID" value="NZ_AZEG01000043.1"/>
</dbReference>